<evidence type="ECO:0000256" key="1">
    <source>
        <dbReference type="SAM" id="SignalP"/>
    </source>
</evidence>
<comment type="caution">
    <text evidence="2">The sequence shown here is derived from an EMBL/GenBank/DDBJ whole genome shotgun (WGS) entry which is preliminary data.</text>
</comment>
<evidence type="ECO:0008006" key="4">
    <source>
        <dbReference type="Google" id="ProtNLM"/>
    </source>
</evidence>
<evidence type="ECO:0000313" key="3">
    <source>
        <dbReference type="Proteomes" id="UP000636010"/>
    </source>
</evidence>
<accession>A0ABQ1MHR6</accession>
<gene>
    <name evidence="2" type="ORF">GCM10011506_28210</name>
</gene>
<organism evidence="2 3">
    <name type="scientific">Marivirga lumbricoides</name>
    <dbReference type="NCBI Taxonomy" id="1046115"/>
    <lineage>
        <taxon>Bacteria</taxon>
        <taxon>Pseudomonadati</taxon>
        <taxon>Bacteroidota</taxon>
        <taxon>Cytophagia</taxon>
        <taxon>Cytophagales</taxon>
        <taxon>Marivirgaceae</taxon>
        <taxon>Marivirga</taxon>
    </lineage>
</organism>
<feature type="signal peptide" evidence="1">
    <location>
        <begin position="1"/>
        <end position="23"/>
    </location>
</feature>
<sequence length="339" mass="36288">MMMKTTRKLLFTASVAFLSLLMACSDDDEASNSVVSFSNATLTITTDDLSPATVSMSISPAAASNSTISVIVTGSTYGETFTTDPALAAGQIDIPVAQGATNAQFTIIPNEEGIRFDDINLEFEIISVGAGLSTEEFDGRFLDFTIENNKEQGTGLPYIESFNNCGPDGNGEAVQDGWEQIVIEENSFGTGSFNCYTGQGVVGLMANAYSGDAENEDPDYTEVWYISPVIGLIDEVNPTLNFDVDRRFDAPIDDNTLAYGIQISTDYDGTNFETANWEVFQAGVTAMTANDPEADDIASTGDLDLSAYAGETISIAFIYRARNARFGATALRIANVVVE</sequence>
<dbReference type="PROSITE" id="PS51257">
    <property type="entry name" value="PROKAR_LIPOPROTEIN"/>
    <property type="match status" value="1"/>
</dbReference>
<dbReference type="Proteomes" id="UP000636010">
    <property type="component" value="Unassembled WGS sequence"/>
</dbReference>
<dbReference type="NCBIfam" id="NF038128">
    <property type="entry name" value="choice_anch_J"/>
    <property type="match status" value="1"/>
</dbReference>
<dbReference type="EMBL" id="BMEC01000009">
    <property type="protein sequence ID" value="GGC40993.1"/>
    <property type="molecule type" value="Genomic_DNA"/>
</dbReference>
<feature type="chain" id="PRO_5047440025" description="Calx-beta domain-containing protein" evidence="1">
    <location>
        <begin position="24"/>
        <end position="339"/>
    </location>
</feature>
<keyword evidence="3" id="KW-1185">Reference proteome</keyword>
<name>A0ABQ1MHR6_9BACT</name>
<evidence type="ECO:0000313" key="2">
    <source>
        <dbReference type="EMBL" id="GGC40993.1"/>
    </source>
</evidence>
<protein>
    <recommendedName>
        <fullName evidence="4">Calx-beta domain-containing protein</fullName>
    </recommendedName>
</protein>
<reference evidence="3" key="1">
    <citation type="journal article" date="2019" name="Int. J. Syst. Evol. Microbiol.">
        <title>The Global Catalogue of Microorganisms (GCM) 10K type strain sequencing project: providing services to taxonomists for standard genome sequencing and annotation.</title>
        <authorList>
            <consortium name="The Broad Institute Genomics Platform"/>
            <consortium name="The Broad Institute Genome Sequencing Center for Infectious Disease"/>
            <person name="Wu L."/>
            <person name="Ma J."/>
        </authorList>
    </citation>
    <scope>NUCLEOTIDE SEQUENCE [LARGE SCALE GENOMIC DNA]</scope>
    <source>
        <strain evidence="3">CGMCC 1.10832</strain>
    </source>
</reference>
<dbReference type="RefSeq" id="WP_188464566.1">
    <property type="nucleotide sequence ID" value="NZ_BAABHU010000009.1"/>
</dbReference>
<keyword evidence="1" id="KW-0732">Signal</keyword>
<proteinExistence type="predicted"/>